<keyword evidence="1" id="KW-1133">Transmembrane helix</keyword>
<gene>
    <name evidence="2" type="ORF">LAMI_0E06612G</name>
</gene>
<dbReference type="Proteomes" id="UP000191024">
    <property type="component" value="Chromosome E"/>
</dbReference>
<evidence type="ECO:0000313" key="3">
    <source>
        <dbReference type="Proteomes" id="UP000191024"/>
    </source>
</evidence>
<proteinExistence type="predicted"/>
<sequence>MVHGCDKVVSGCFAACLPCTQLAANMHQYCIPAAQSCRRNGSSRCSGAWNAKFAHSKRQSTRPTCAICAIWQIEQCRRHACLSSACMRLCQNGNAYAVSGKKTHFFVRNRACKRNAGIHGAKKKMAGRGRDSRFRTVLGRNVGYVVAWLACIAACLLAPACQEICSLSYLEFARYLFRGFNLFLYHILSNLLVPRLHSSSNLQLRIPLPTLVTPSLKALDLSHSL</sequence>
<reference evidence="2 3" key="1">
    <citation type="submission" date="2016-03" db="EMBL/GenBank/DDBJ databases">
        <authorList>
            <person name="Devillers H."/>
        </authorList>
    </citation>
    <scope>NUCLEOTIDE SEQUENCE [LARGE SCALE GENOMIC DNA]</scope>
    <source>
        <strain evidence="2">CBS 11717</strain>
    </source>
</reference>
<organism evidence="2 3">
    <name type="scientific">Lachancea mirantina</name>
    <dbReference type="NCBI Taxonomy" id="1230905"/>
    <lineage>
        <taxon>Eukaryota</taxon>
        <taxon>Fungi</taxon>
        <taxon>Dikarya</taxon>
        <taxon>Ascomycota</taxon>
        <taxon>Saccharomycotina</taxon>
        <taxon>Saccharomycetes</taxon>
        <taxon>Saccharomycetales</taxon>
        <taxon>Saccharomycetaceae</taxon>
        <taxon>Lachancea</taxon>
    </lineage>
</organism>
<protein>
    <submittedName>
        <fullName evidence="2">LAMI_0E06612g1_1</fullName>
    </submittedName>
</protein>
<evidence type="ECO:0000313" key="2">
    <source>
        <dbReference type="EMBL" id="SCU91620.1"/>
    </source>
</evidence>
<feature type="transmembrane region" description="Helical" evidence="1">
    <location>
        <begin position="142"/>
        <end position="160"/>
    </location>
</feature>
<keyword evidence="1" id="KW-0472">Membrane</keyword>
<evidence type="ECO:0000256" key="1">
    <source>
        <dbReference type="SAM" id="Phobius"/>
    </source>
</evidence>
<name>A0A1G4JLY0_9SACH</name>
<dbReference type="AlphaFoldDB" id="A0A1G4JLY0"/>
<keyword evidence="3" id="KW-1185">Reference proteome</keyword>
<keyword evidence="1" id="KW-0812">Transmembrane</keyword>
<accession>A0A1G4JLY0</accession>
<feature type="transmembrane region" description="Helical" evidence="1">
    <location>
        <begin position="172"/>
        <end position="193"/>
    </location>
</feature>
<dbReference type="EMBL" id="LT598465">
    <property type="protein sequence ID" value="SCU91620.1"/>
    <property type="molecule type" value="Genomic_DNA"/>
</dbReference>